<proteinExistence type="predicted"/>
<reference evidence="2" key="1">
    <citation type="submission" date="2021-01" db="EMBL/GenBank/DDBJ databases">
        <authorList>
            <person name="Corre E."/>
            <person name="Pelletier E."/>
            <person name="Niang G."/>
            <person name="Scheremetjew M."/>
            <person name="Finn R."/>
            <person name="Kale V."/>
            <person name="Holt S."/>
            <person name="Cochrane G."/>
            <person name="Meng A."/>
            <person name="Brown T."/>
            <person name="Cohen L."/>
        </authorList>
    </citation>
    <scope>NUCLEOTIDE SEQUENCE</scope>
    <source>
        <strain evidence="2">CCMP281</strain>
    </source>
</reference>
<dbReference type="SMART" id="SM00065">
    <property type="entry name" value="GAF"/>
    <property type="match status" value="1"/>
</dbReference>
<accession>A0A7S3FGU7</accession>
<dbReference type="InterPro" id="IPR003018">
    <property type="entry name" value="GAF"/>
</dbReference>
<name>A0A7S3FGU7_9EUKA</name>
<evidence type="ECO:0000313" key="2">
    <source>
        <dbReference type="EMBL" id="CAE0147302.1"/>
    </source>
</evidence>
<dbReference type="Gene3D" id="3.30.450.40">
    <property type="match status" value="1"/>
</dbReference>
<evidence type="ECO:0000259" key="1">
    <source>
        <dbReference type="SMART" id="SM00065"/>
    </source>
</evidence>
<dbReference type="Pfam" id="PF01590">
    <property type="entry name" value="GAF"/>
    <property type="match status" value="1"/>
</dbReference>
<organism evidence="2">
    <name type="scientific">Haptolina ericina</name>
    <dbReference type="NCBI Taxonomy" id="156174"/>
    <lineage>
        <taxon>Eukaryota</taxon>
        <taxon>Haptista</taxon>
        <taxon>Haptophyta</taxon>
        <taxon>Prymnesiophyceae</taxon>
        <taxon>Prymnesiales</taxon>
        <taxon>Prymnesiaceae</taxon>
        <taxon>Haptolina</taxon>
    </lineage>
</organism>
<feature type="domain" description="GAF" evidence="1">
    <location>
        <begin position="103"/>
        <end position="260"/>
    </location>
</feature>
<gene>
    <name evidence="2" type="ORF">HERI1096_LOCUS36796</name>
</gene>
<dbReference type="AlphaFoldDB" id="A0A7S3FGU7"/>
<sequence>MTSPPLCNIRSRGSTGVQVAAKTILSAFAHCSLTLPQQRQPNDCAAPLSSGVPVPVPAAVHDSGVQRAKGRDSELTAFVAAEGAAKLLMRQVQNALSTLVAGEMDSLFALVTREVPRAIRCARATLFLVEEPGKGARANLRTVFAEGTRVSLPITRRSIAGGAVAENKPQLVHDAYLDARFDPHWDRKTGFRTHAVLCYPIRAALDHDVRYGCVQLINKQDAGGGAEGVIFQESDIRLVDGLCKKLASVLLRASASGGVFGVTGSGRVVHRVEPPLVLPDD</sequence>
<dbReference type="EMBL" id="HBHX01066473">
    <property type="protein sequence ID" value="CAE0147302.1"/>
    <property type="molecule type" value="Transcribed_RNA"/>
</dbReference>
<dbReference type="InterPro" id="IPR029016">
    <property type="entry name" value="GAF-like_dom_sf"/>
</dbReference>
<protein>
    <recommendedName>
        <fullName evidence="1">GAF domain-containing protein</fullName>
    </recommendedName>
</protein>
<dbReference type="SUPFAM" id="SSF55781">
    <property type="entry name" value="GAF domain-like"/>
    <property type="match status" value="1"/>
</dbReference>